<dbReference type="PROSITE" id="PS50011">
    <property type="entry name" value="PROTEIN_KINASE_DOM"/>
    <property type="match status" value="1"/>
</dbReference>
<dbReference type="Gene3D" id="1.10.510.10">
    <property type="entry name" value="Transferase(Phosphotransferase) domain 1"/>
    <property type="match status" value="1"/>
</dbReference>
<proteinExistence type="predicted"/>
<dbReference type="InterPro" id="IPR050117">
    <property type="entry name" value="MAPK"/>
</dbReference>
<accession>A0A8B8FT68</accession>
<dbReference type="GO" id="GO:0005524">
    <property type="term" value="F:ATP binding"/>
    <property type="evidence" value="ECO:0007669"/>
    <property type="project" value="UniProtKB-KW"/>
</dbReference>
<dbReference type="GeneID" id="112685868"/>
<keyword evidence="2" id="KW-0808">Transferase</keyword>
<keyword evidence="1" id="KW-0723">Serine/threonine-protein kinase</keyword>
<dbReference type="InterPro" id="IPR008271">
    <property type="entry name" value="Ser/Thr_kinase_AS"/>
</dbReference>
<evidence type="ECO:0000256" key="3">
    <source>
        <dbReference type="ARBA" id="ARBA00022741"/>
    </source>
</evidence>
<dbReference type="OrthoDB" id="548217at2759"/>
<evidence type="ECO:0000256" key="4">
    <source>
        <dbReference type="ARBA" id="ARBA00022777"/>
    </source>
</evidence>
<dbReference type="Proteomes" id="UP000694846">
    <property type="component" value="Unplaced"/>
</dbReference>
<organism evidence="7 8">
    <name type="scientific">Sipha flava</name>
    <name type="common">yellow sugarcane aphid</name>
    <dbReference type="NCBI Taxonomy" id="143950"/>
    <lineage>
        <taxon>Eukaryota</taxon>
        <taxon>Metazoa</taxon>
        <taxon>Ecdysozoa</taxon>
        <taxon>Arthropoda</taxon>
        <taxon>Hexapoda</taxon>
        <taxon>Insecta</taxon>
        <taxon>Pterygota</taxon>
        <taxon>Neoptera</taxon>
        <taxon>Paraneoptera</taxon>
        <taxon>Hemiptera</taxon>
        <taxon>Sternorrhyncha</taxon>
        <taxon>Aphidomorpha</taxon>
        <taxon>Aphidoidea</taxon>
        <taxon>Aphididae</taxon>
        <taxon>Sipha</taxon>
    </lineage>
</organism>
<dbReference type="GO" id="GO:0004674">
    <property type="term" value="F:protein serine/threonine kinase activity"/>
    <property type="evidence" value="ECO:0007669"/>
    <property type="project" value="UniProtKB-KW"/>
</dbReference>
<dbReference type="PROSITE" id="PS00108">
    <property type="entry name" value="PROTEIN_KINASE_ST"/>
    <property type="match status" value="1"/>
</dbReference>
<reference evidence="8" key="1">
    <citation type="submission" date="2025-08" db="UniProtKB">
        <authorList>
            <consortium name="RefSeq"/>
        </authorList>
    </citation>
    <scope>IDENTIFICATION</scope>
    <source>
        <tissue evidence="8">Whole body</tissue>
    </source>
</reference>
<dbReference type="RefSeq" id="XP_025413678.1">
    <property type="nucleotide sequence ID" value="XM_025557893.1"/>
</dbReference>
<dbReference type="AlphaFoldDB" id="A0A8B8FT68"/>
<keyword evidence="5" id="KW-0067">ATP-binding</keyword>
<dbReference type="InterPro" id="IPR011009">
    <property type="entry name" value="Kinase-like_dom_sf"/>
</dbReference>
<dbReference type="PANTHER" id="PTHR24055">
    <property type="entry name" value="MITOGEN-ACTIVATED PROTEIN KINASE"/>
    <property type="match status" value="1"/>
</dbReference>
<evidence type="ECO:0000259" key="6">
    <source>
        <dbReference type="PROSITE" id="PS50011"/>
    </source>
</evidence>
<dbReference type="SUPFAM" id="SSF56112">
    <property type="entry name" value="Protein kinase-like (PK-like)"/>
    <property type="match status" value="1"/>
</dbReference>
<dbReference type="FunFam" id="1.10.510.10:FF:000624">
    <property type="entry name" value="Mitogen-activated protein kinase"/>
    <property type="match status" value="1"/>
</dbReference>
<evidence type="ECO:0000256" key="2">
    <source>
        <dbReference type="ARBA" id="ARBA00022679"/>
    </source>
</evidence>
<evidence type="ECO:0000313" key="7">
    <source>
        <dbReference type="Proteomes" id="UP000694846"/>
    </source>
</evidence>
<evidence type="ECO:0000313" key="8">
    <source>
        <dbReference type="RefSeq" id="XP_025413678.1"/>
    </source>
</evidence>
<protein>
    <submittedName>
        <fullName evidence="8">Mitogen-activated protein kinase 5-like</fullName>
    </submittedName>
</protein>
<dbReference type="SMART" id="SM00220">
    <property type="entry name" value="S_TKc"/>
    <property type="match status" value="1"/>
</dbReference>
<dbReference type="InterPro" id="IPR000719">
    <property type="entry name" value="Prot_kinase_dom"/>
</dbReference>
<name>A0A8B8FT68_9HEMI</name>
<keyword evidence="7" id="KW-1185">Reference proteome</keyword>
<keyword evidence="3" id="KW-0547">Nucleotide-binding</keyword>
<gene>
    <name evidence="8" type="primary">LOC112685868</name>
</gene>
<feature type="domain" description="Protein kinase" evidence="6">
    <location>
        <begin position="1"/>
        <end position="251"/>
    </location>
</feature>
<sequence length="273" mass="31266">MKESITSWVAGSTALVRVFSIDIFIKDELWLSYLKKSLNLSIAILCLGGQYAAAVLRFRVLKGLNYLHGRHVVHRDLKPENILLSANDVIKICDFGLSRLKWQTDRPLDMSTNVGTLWYQAPEMLMENSNYDAMIDIWSVGIIFTELVNTLPLVTQNSNAHQLSHLVKILKWRTEDLVDVNNYLRESGYNQNVGNQLKSSSKSYAVTNTVAELRKVFPQFTLSMLDLVASCLQLNPANRKNAEQLLHMKFFTEGRFSFHIDKLLEIRIKNDKM</sequence>
<keyword evidence="4" id="KW-0418">Kinase</keyword>
<evidence type="ECO:0000256" key="1">
    <source>
        <dbReference type="ARBA" id="ARBA00022527"/>
    </source>
</evidence>
<evidence type="ECO:0000256" key="5">
    <source>
        <dbReference type="ARBA" id="ARBA00022840"/>
    </source>
</evidence>
<dbReference type="Pfam" id="PF00069">
    <property type="entry name" value="Pkinase"/>
    <property type="match status" value="1"/>
</dbReference>